<dbReference type="HOGENOM" id="CLU_751753_0_0_6"/>
<reference evidence="2" key="1">
    <citation type="journal article" date="2011" name="Appl. Environ. Microbiol.">
        <title>Common ancestry and novel genetic traits of Francisella novicida-like isolates from North America and Australia as revealed by comparative genomic analyses.</title>
        <authorList>
            <person name="Siddaramappa S."/>
            <person name="Challacombe J.F."/>
            <person name="Petersen J.M."/>
            <person name="Pillai S."/>
            <person name="Hogg G."/>
            <person name="Kuske C.R."/>
        </authorList>
    </citation>
    <scope>NUCLEOTIDE SEQUENCE [LARGE SCALE GENOMIC DNA]</scope>
    <source>
        <strain evidence="2">3523</strain>
    </source>
</reference>
<accession>F4BKL0</accession>
<organism evidence="1 2">
    <name type="scientific">Francisella hispaniensis</name>
    <dbReference type="NCBI Taxonomy" id="622488"/>
    <lineage>
        <taxon>Bacteria</taxon>
        <taxon>Pseudomonadati</taxon>
        <taxon>Pseudomonadota</taxon>
        <taxon>Gammaproteobacteria</taxon>
        <taxon>Thiotrichales</taxon>
        <taxon>Francisellaceae</taxon>
        <taxon>Francisella</taxon>
    </lineage>
</organism>
<dbReference type="RefSeq" id="WP_014548154.1">
    <property type="nucleotide sequence ID" value="NC_017449.1"/>
</dbReference>
<dbReference type="AlphaFoldDB" id="F4BKL0"/>
<dbReference type="Pfam" id="PF14907">
    <property type="entry name" value="NTP_transf_5"/>
    <property type="match status" value="1"/>
</dbReference>
<dbReference type="InterPro" id="IPR039498">
    <property type="entry name" value="NTP_transf_5"/>
</dbReference>
<evidence type="ECO:0000313" key="1">
    <source>
        <dbReference type="EMBL" id="AEB28704.1"/>
    </source>
</evidence>
<dbReference type="EMBL" id="CP002558">
    <property type="protein sequence ID" value="AEB28704.1"/>
    <property type="molecule type" value="Genomic_DNA"/>
</dbReference>
<dbReference type="KEGG" id="fcn:FN3523_0847"/>
<dbReference type="Proteomes" id="UP000008303">
    <property type="component" value="Chromosome"/>
</dbReference>
<protein>
    <recommendedName>
        <fullName evidence="3">Nucleotidyltransferase family protein</fullName>
    </recommendedName>
</protein>
<sequence length="368" mass="44536">MASLNYKTDITFQFLLYLIRKHIHKNNQDYVDQFDIQKIELVDFDKLFNLITYHKVELIVLPIIKEINIPKFDYNRLILRAKKIVTKQLLMEKLLSDILSKFAEHKIENVVLKGLPLDKKLYGSQGKRVYGDIDILIKEEQLRLAHDLLLDLGFCLEKDVFSIEFISKHSLLRKGLKDIVYLNKEYNILLELHWRPFVIGDLKYDIYNECSENFQQSSRIYKILKDEYCLSYLIIHGYRSGWHRLKWLIDIVDFIQNIKFDRTRFKQVIFEEFDEYRSVEDLSVLLRDFFEFISYDLGLHRKNNLFQRYACKYRVKYIKDIIYERRGLIPLIFKKALYHMLVYPNKYAYLKTNIIYIPLKKIYLMSKN</sequence>
<proteinExistence type="predicted"/>
<dbReference type="eggNOG" id="ENOG5033CEF">
    <property type="taxonomic scope" value="Bacteria"/>
</dbReference>
<evidence type="ECO:0000313" key="2">
    <source>
        <dbReference type="Proteomes" id="UP000008303"/>
    </source>
</evidence>
<name>F4BKL0_9GAMM</name>
<dbReference type="PATRIC" id="fig|676032.3.peg.852"/>
<gene>
    <name evidence="1" type="ordered locus">FN3523_0847</name>
</gene>
<evidence type="ECO:0008006" key="3">
    <source>
        <dbReference type="Google" id="ProtNLM"/>
    </source>
</evidence>